<name>A0A0M1VSL4_FUSVC</name>
<dbReference type="HOGENOM" id="CLU_141546_0_0_0"/>
<evidence type="ECO:0000256" key="1">
    <source>
        <dbReference type="SAM" id="Phobius"/>
    </source>
</evidence>
<evidence type="ECO:0000313" key="2">
    <source>
        <dbReference type="EMBL" id="EEO39418.1"/>
    </source>
</evidence>
<keyword evidence="1" id="KW-0812">Transmembrane</keyword>
<dbReference type="eggNOG" id="ENOG502ZB1T">
    <property type="taxonomic scope" value="Bacteria"/>
</dbReference>
<feature type="transmembrane region" description="Helical" evidence="1">
    <location>
        <begin position="6"/>
        <end position="23"/>
    </location>
</feature>
<sequence length="178" mass="21166">MKKIKFLLVFLPLLLGVIIYLLYRSKNLFYYNFIHFLNINGYVLFAREVATLYRKLFPTWVIYSLPDGLWLFSTGAVFLIARKKYLLHFFWFLFIYLFVVGGEFVQKYYGGHGTPIGTYDKTDIIAFTYAYISINIIAIILRIFDNKYKYKDKVSKEIMQNIRYTLIFSVLGLLPNMF</sequence>
<dbReference type="Proteomes" id="UP000004925">
    <property type="component" value="Unassembled WGS sequence"/>
</dbReference>
<comment type="caution">
    <text evidence="2">The sequence shown here is derived from an EMBL/GenBank/DDBJ whole genome shotgun (WGS) entry which is preliminary data.</text>
</comment>
<organism evidence="2 3">
    <name type="scientific">Fusobacterium vincentii 4_1_13</name>
    <dbReference type="NCBI Taxonomy" id="469606"/>
    <lineage>
        <taxon>Bacteria</taxon>
        <taxon>Fusobacteriati</taxon>
        <taxon>Fusobacteriota</taxon>
        <taxon>Fusobacteriia</taxon>
        <taxon>Fusobacteriales</taxon>
        <taxon>Fusobacteriaceae</taxon>
        <taxon>Fusobacterium</taxon>
    </lineage>
</organism>
<keyword evidence="1" id="KW-0472">Membrane</keyword>
<dbReference type="RefSeq" id="WP_008797557.1">
    <property type="nucleotide sequence ID" value="NZ_KQ235735.1"/>
</dbReference>
<protein>
    <submittedName>
        <fullName evidence="2">Uncharacterized protein</fullName>
    </submittedName>
</protein>
<dbReference type="AlphaFoldDB" id="A0A0M1VSL4"/>
<feature type="transmembrane region" description="Helical" evidence="1">
    <location>
        <begin position="57"/>
        <end position="79"/>
    </location>
</feature>
<reference evidence="2 3" key="1">
    <citation type="submission" date="2011-10" db="EMBL/GenBank/DDBJ databases">
        <title>The Genome Sequence of Fusobacterium sp. 4_1_13.</title>
        <authorList>
            <consortium name="The Broad Institute Genome Sequencing Platform"/>
            <person name="Earl A."/>
            <person name="Ward D."/>
            <person name="Feldgarden M."/>
            <person name="Gevers D."/>
            <person name="Strauss J."/>
            <person name="Ambrose C."/>
            <person name="Allen-Vercoe E."/>
            <person name="Young S.K."/>
            <person name="Zeng Q."/>
            <person name="Gargeya S."/>
            <person name="Fitzgerald M."/>
            <person name="Haas B."/>
            <person name="Abouelleil A."/>
            <person name="Alvarado L."/>
            <person name="Arachchi H.M."/>
            <person name="Berlin A."/>
            <person name="Brown A."/>
            <person name="Chapman S.B."/>
            <person name="Chen Z."/>
            <person name="Dunbar C."/>
            <person name="Freedman E."/>
            <person name="Gearin G."/>
            <person name="Goldberg J."/>
            <person name="Griggs A."/>
            <person name="Gujja S."/>
            <person name="Heiman D."/>
            <person name="Howarth C."/>
            <person name="Larson L."/>
            <person name="Lui A."/>
            <person name="MacDonald P.J."/>
            <person name="Montmayeur A."/>
            <person name="Murphy C."/>
            <person name="Neiman D."/>
            <person name="Pearson M."/>
            <person name="Priest M."/>
            <person name="Roberts A."/>
            <person name="Saif S."/>
            <person name="Shea T."/>
            <person name="Shenoy N."/>
            <person name="Sisk P."/>
            <person name="Stolte C."/>
            <person name="Sykes S."/>
            <person name="Wortman J."/>
            <person name="Nusbaum C."/>
            <person name="Birren B."/>
        </authorList>
    </citation>
    <scope>NUCLEOTIDE SEQUENCE [LARGE SCALE GENOMIC DNA]</scope>
    <source>
        <strain evidence="2 3">4_1_13</strain>
    </source>
</reference>
<gene>
    <name evidence="2" type="ORF">FSCG_00131</name>
</gene>
<feature type="transmembrane region" description="Helical" evidence="1">
    <location>
        <begin position="86"/>
        <end position="104"/>
    </location>
</feature>
<evidence type="ECO:0000313" key="3">
    <source>
        <dbReference type="Proteomes" id="UP000004925"/>
    </source>
</evidence>
<dbReference type="GeneID" id="79798789"/>
<dbReference type="EMBL" id="ACDE02000013">
    <property type="protein sequence ID" value="EEO39418.1"/>
    <property type="molecule type" value="Genomic_DNA"/>
</dbReference>
<proteinExistence type="predicted"/>
<feature type="transmembrane region" description="Helical" evidence="1">
    <location>
        <begin position="124"/>
        <end position="144"/>
    </location>
</feature>
<accession>A0A0M1VSL4</accession>
<keyword evidence="1" id="KW-1133">Transmembrane helix</keyword>